<dbReference type="KEGG" id="panc:E2636_06005"/>
<keyword evidence="1" id="KW-0472">Membrane</keyword>
<evidence type="ECO:0000313" key="3">
    <source>
        <dbReference type="Proteomes" id="UP000294292"/>
    </source>
</evidence>
<accession>A0A4P6ZYV0</accession>
<dbReference type="GO" id="GO:0003676">
    <property type="term" value="F:nucleic acid binding"/>
    <property type="evidence" value="ECO:0007669"/>
    <property type="project" value="InterPro"/>
</dbReference>
<organism evidence="2 3">
    <name type="scientific">Paenisporosarcina antarctica</name>
    <dbReference type="NCBI Taxonomy" id="417367"/>
    <lineage>
        <taxon>Bacteria</taxon>
        <taxon>Bacillati</taxon>
        <taxon>Bacillota</taxon>
        <taxon>Bacilli</taxon>
        <taxon>Bacillales</taxon>
        <taxon>Caryophanaceae</taxon>
        <taxon>Paenisporosarcina</taxon>
    </lineage>
</organism>
<feature type="transmembrane region" description="Helical" evidence="1">
    <location>
        <begin position="41"/>
        <end position="59"/>
    </location>
</feature>
<dbReference type="Pfam" id="PF06961">
    <property type="entry name" value="DUF1294"/>
    <property type="match status" value="1"/>
</dbReference>
<keyword evidence="1" id="KW-1133">Transmembrane helix</keyword>
<evidence type="ECO:0000256" key="1">
    <source>
        <dbReference type="SAM" id="Phobius"/>
    </source>
</evidence>
<reference evidence="2 3" key="1">
    <citation type="submission" date="2019-03" db="EMBL/GenBank/DDBJ databases">
        <title>Complete genome sequence of Paenisporosarcina antarctica CGMCC 1.6503T.</title>
        <authorList>
            <person name="Rong J.-C."/>
            <person name="Chi N.-Y."/>
            <person name="Zhang Q.-F."/>
        </authorList>
    </citation>
    <scope>NUCLEOTIDE SEQUENCE [LARGE SCALE GENOMIC DNA]</scope>
    <source>
        <strain evidence="2 3">CGMCC 1.6503</strain>
    </source>
</reference>
<proteinExistence type="predicted"/>
<dbReference type="RefSeq" id="WP_134209391.1">
    <property type="nucleotide sequence ID" value="NZ_CP038015.1"/>
</dbReference>
<evidence type="ECO:0000313" key="2">
    <source>
        <dbReference type="EMBL" id="QBP40696.1"/>
    </source>
</evidence>
<name>A0A4P6ZYV0_9BACL</name>
<dbReference type="OrthoDB" id="1698854at2"/>
<protein>
    <submittedName>
        <fullName evidence="2">DUF1294 domain-containing protein</fullName>
    </submittedName>
</protein>
<feature type="transmembrane region" description="Helical" evidence="1">
    <location>
        <begin position="71"/>
        <end position="90"/>
    </location>
</feature>
<keyword evidence="3" id="KW-1185">Reference proteome</keyword>
<dbReference type="InterPro" id="IPR010718">
    <property type="entry name" value="DUF1294"/>
</dbReference>
<dbReference type="PIRSF" id="PIRSF002599">
    <property type="entry name" value="Cold_shock_A"/>
    <property type="match status" value="1"/>
</dbReference>
<dbReference type="EMBL" id="CP038015">
    <property type="protein sequence ID" value="QBP40696.1"/>
    <property type="molecule type" value="Genomic_DNA"/>
</dbReference>
<dbReference type="AlphaFoldDB" id="A0A4P6ZYV0"/>
<feature type="transmembrane region" description="Helical" evidence="1">
    <location>
        <begin position="5"/>
        <end position="21"/>
    </location>
</feature>
<dbReference type="Proteomes" id="UP000294292">
    <property type="component" value="Chromosome"/>
</dbReference>
<keyword evidence="1" id="KW-0812">Transmembrane</keyword>
<dbReference type="InterPro" id="IPR012156">
    <property type="entry name" value="Cold_shock_CspA"/>
</dbReference>
<sequence length="93" mass="10500">MIHIIFNGFIIIMSIIAFFTMGHDKSAARASKRRVPERTLWKLAIFGGGLGAYLGMIIFRHKTKHTSFRIGFILLAIAQVALMIWATPLLKEL</sequence>
<gene>
    <name evidence="2" type="ORF">E2636_06005</name>
</gene>